<accession>W1N3C3</accession>
<proteinExistence type="predicted"/>
<gene>
    <name evidence="2" type="ORF">BJB45_00680</name>
</gene>
<dbReference type="eggNOG" id="COG0644">
    <property type="taxonomic scope" value="Bacteria"/>
</dbReference>
<dbReference type="Proteomes" id="UP000019113">
    <property type="component" value="Unassembled WGS sequence"/>
</dbReference>
<dbReference type="EMBL" id="AVBC01000039">
    <property type="protein sequence ID" value="ERL49666.1"/>
    <property type="molecule type" value="Genomic_DNA"/>
</dbReference>
<dbReference type="InterPro" id="IPR036188">
    <property type="entry name" value="FAD/NAD-bd_sf"/>
</dbReference>
<protein>
    <recommendedName>
        <fullName evidence="1">FAD-binding domain-containing protein</fullName>
    </recommendedName>
</protein>
<dbReference type="PRINTS" id="PR00420">
    <property type="entry name" value="RNGMNOXGNASE"/>
</dbReference>
<evidence type="ECO:0000259" key="1">
    <source>
        <dbReference type="Pfam" id="PF01494"/>
    </source>
</evidence>
<comment type="caution">
    <text evidence="2">The sequence shown here is derived from an EMBL/GenBank/DDBJ whole genome shotgun (WGS) entry which is preliminary data.</text>
</comment>
<dbReference type="OrthoDB" id="103324at2"/>
<dbReference type="InterPro" id="IPR050816">
    <property type="entry name" value="Flavin-dep_Halogenase_NPB"/>
</dbReference>
<dbReference type="InterPro" id="IPR002938">
    <property type="entry name" value="FAD-bd"/>
</dbReference>
<dbReference type="PANTHER" id="PTHR43747:SF1">
    <property type="entry name" value="SLR1998 PROTEIN"/>
    <property type="match status" value="1"/>
</dbReference>
<keyword evidence="3" id="KW-1185">Reference proteome</keyword>
<dbReference type="RefSeq" id="WP_021819710.1">
    <property type="nucleotide sequence ID" value="NZ_AVBC01000039.1"/>
</dbReference>
<dbReference type="KEGG" id="hhu:AR456_02240"/>
<feature type="domain" description="FAD-binding" evidence="1">
    <location>
        <begin position="7"/>
        <end position="169"/>
    </location>
</feature>
<dbReference type="Pfam" id="PF01494">
    <property type="entry name" value="FAD_binding_3"/>
    <property type="match status" value="1"/>
</dbReference>
<dbReference type="PATRIC" id="fig|1178482.3.peg.2761"/>
<reference evidence="2 3" key="1">
    <citation type="submission" date="2013-08" db="EMBL/GenBank/DDBJ databases">
        <title>draft genome of Halomonas huanghegensis, strain BJGMM-B45T.</title>
        <authorList>
            <person name="Miao C."/>
            <person name="Wan Y."/>
            <person name="Jin W."/>
        </authorList>
    </citation>
    <scope>NUCLEOTIDE SEQUENCE [LARGE SCALE GENOMIC DNA]</scope>
    <source>
        <strain evidence="2 3">BJGMM-B45</strain>
    </source>
</reference>
<sequence length="415" mass="45878">MKPTEHTDIAIIGAGPSGAAAAAWLAGRGHQVRVFERGHFPRFSIGESLLPQCMPHLEACGLLEFVANAGYQHKNGAAFCRREEYTAIDFRHKFSDGPGTTWQVERADFDQRLIEGAMTLGARVDFGVTVTDFDADPQAPGLEVVNEQGEQSRIQARFVLDASGYGRVLARLEQLDRPSSLAPRAALFTHVEDHITATDHDRDKILIGIHPQHPSIWYWLIPFSNGRASVGVVGEPERIDAVAADDSARLQALLGQEPRFARVLENSRPVRDVQRLAGYSADIERLHGPGFAILGNAGEFLDPVFSSGVTIALDSALRAAPLVERQLQGENIDWATQFEIPLREGVATFRDYVDAWYDGSLQTIIFHQRQEVRLREMIASVLAGYAWDTTNPYVAASRRRLKSLAERCAMDQQPG</sequence>
<organism evidence="2 3">
    <name type="scientific">Halomonas huangheensis</name>
    <dbReference type="NCBI Taxonomy" id="1178482"/>
    <lineage>
        <taxon>Bacteria</taxon>
        <taxon>Pseudomonadati</taxon>
        <taxon>Pseudomonadota</taxon>
        <taxon>Gammaproteobacteria</taxon>
        <taxon>Oceanospirillales</taxon>
        <taxon>Halomonadaceae</taxon>
        <taxon>Halomonas</taxon>
    </lineage>
</organism>
<evidence type="ECO:0000313" key="3">
    <source>
        <dbReference type="Proteomes" id="UP000019113"/>
    </source>
</evidence>
<dbReference type="GO" id="GO:0071949">
    <property type="term" value="F:FAD binding"/>
    <property type="evidence" value="ECO:0007669"/>
    <property type="project" value="InterPro"/>
</dbReference>
<dbReference type="Gene3D" id="3.50.50.60">
    <property type="entry name" value="FAD/NAD(P)-binding domain"/>
    <property type="match status" value="1"/>
</dbReference>
<dbReference type="STRING" id="1178482.AR456_02240"/>
<evidence type="ECO:0000313" key="2">
    <source>
        <dbReference type="EMBL" id="ERL49666.1"/>
    </source>
</evidence>
<dbReference type="AlphaFoldDB" id="W1N3C3"/>
<name>W1N3C3_9GAMM</name>
<dbReference type="PANTHER" id="PTHR43747">
    <property type="entry name" value="FAD-BINDING PROTEIN"/>
    <property type="match status" value="1"/>
</dbReference>
<dbReference type="SUPFAM" id="SSF51905">
    <property type="entry name" value="FAD/NAD(P)-binding domain"/>
    <property type="match status" value="1"/>
</dbReference>